<dbReference type="RefSeq" id="WP_116722178.1">
    <property type="nucleotide sequence ID" value="NZ_CALICV010000088.1"/>
</dbReference>
<dbReference type="EMBL" id="QEKK01000005">
    <property type="protein sequence ID" value="PVY54780.1"/>
    <property type="molecule type" value="Genomic_DNA"/>
</dbReference>
<dbReference type="InterPro" id="IPR004692">
    <property type="entry name" value="SecG"/>
</dbReference>
<dbReference type="OrthoDB" id="1708246at2"/>
<evidence type="ECO:0000256" key="4">
    <source>
        <dbReference type="ARBA" id="ARBA00022475"/>
    </source>
</evidence>
<protein>
    <recommendedName>
        <fullName evidence="10">Protein-export membrane protein SecG</fullName>
    </recommendedName>
</protein>
<proteinExistence type="inferred from homology"/>
<comment type="caution">
    <text evidence="11">The sequence shown here is derived from an EMBL/GenBank/DDBJ whole genome shotgun (WGS) entry which is preliminary data.</text>
</comment>
<comment type="similarity">
    <text evidence="2 10">Belongs to the SecG family.</text>
</comment>
<keyword evidence="7 10" id="KW-1133">Transmembrane helix</keyword>
<evidence type="ECO:0000256" key="6">
    <source>
        <dbReference type="ARBA" id="ARBA00022927"/>
    </source>
</evidence>
<gene>
    <name evidence="11" type="ORF">C7373_105203</name>
</gene>
<dbReference type="PRINTS" id="PR01651">
    <property type="entry name" value="SECGEXPORT"/>
</dbReference>
<keyword evidence="3 10" id="KW-0813">Transport</keyword>
<sequence length="83" mass="8741">MATVKLILTIIQVLGAVFLTFVVLAQSGKSAGLSGAIAGGADTFLSKNKAKSWDAKLARWTKWVAIGFMILTMVLTLMPNTAA</sequence>
<dbReference type="GO" id="GO:0043952">
    <property type="term" value="P:protein transport by the Sec complex"/>
    <property type="evidence" value="ECO:0007669"/>
    <property type="project" value="TreeGrafter"/>
</dbReference>
<evidence type="ECO:0000256" key="9">
    <source>
        <dbReference type="ARBA" id="ARBA00023136"/>
    </source>
</evidence>
<comment type="subcellular location">
    <subcellularLocation>
        <location evidence="1 10">Cell membrane</location>
        <topology evidence="1 10">Multi-pass membrane protein</topology>
    </subcellularLocation>
</comment>
<feature type="transmembrane region" description="Helical" evidence="10">
    <location>
        <begin position="60"/>
        <end position="78"/>
    </location>
</feature>
<dbReference type="GO" id="GO:0065002">
    <property type="term" value="P:intracellular protein transmembrane transport"/>
    <property type="evidence" value="ECO:0007669"/>
    <property type="project" value="TreeGrafter"/>
</dbReference>
<evidence type="ECO:0000256" key="2">
    <source>
        <dbReference type="ARBA" id="ARBA00008445"/>
    </source>
</evidence>
<keyword evidence="8 10" id="KW-0811">Translocation</keyword>
<dbReference type="GO" id="GO:0005886">
    <property type="term" value="C:plasma membrane"/>
    <property type="evidence" value="ECO:0007669"/>
    <property type="project" value="UniProtKB-SubCell"/>
</dbReference>
<evidence type="ECO:0000256" key="10">
    <source>
        <dbReference type="RuleBase" id="RU365087"/>
    </source>
</evidence>
<reference evidence="11 12" key="1">
    <citation type="submission" date="2018-04" db="EMBL/GenBank/DDBJ databases">
        <title>Genomic Encyclopedia of Type Strains, Phase IV (KMG-IV): sequencing the most valuable type-strain genomes for metagenomic binning, comparative biology and taxonomic classification.</title>
        <authorList>
            <person name="Goeker M."/>
        </authorList>
    </citation>
    <scope>NUCLEOTIDE SEQUENCE [LARGE SCALE GENOMIC DNA]</scope>
    <source>
        <strain evidence="11 12">DSM 26588</strain>
    </source>
</reference>
<dbReference type="PANTHER" id="PTHR34182:SF1">
    <property type="entry name" value="PROTEIN-EXPORT MEMBRANE PROTEIN SECG"/>
    <property type="match status" value="1"/>
</dbReference>
<keyword evidence="4 10" id="KW-1003">Cell membrane</keyword>
<comment type="function">
    <text evidence="10">Involved in protein export. Participates in an early event of protein translocation.</text>
</comment>
<evidence type="ECO:0000256" key="5">
    <source>
        <dbReference type="ARBA" id="ARBA00022692"/>
    </source>
</evidence>
<keyword evidence="9 10" id="KW-0472">Membrane</keyword>
<evidence type="ECO:0000313" key="11">
    <source>
        <dbReference type="EMBL" id="PVY54780.1"/>
    </source>
</evidence>
<dbReference type="Proteomes" id="UP000245778">
    <property type="component" value="Unassembled WGS sequence"/>
</dbReference>
<keyword evidence="6 10" id="KW-0653">Protein transport</keyword>
<dbReference type="GO" id="GO:0015450">
    <property type="term" value="F:protein-transporting ATPase activity"/>
    <property type="evidence" value="ECO:0007669"/>
    <property type="project" value="UniProtKB-UniRule"/>
</dbReference>
<evidence type="ECO:0000256" key="1">
    <source>
        <dbReference type="ARBA" id="ARBA00004651"/>
    </source>
</evidence>
<dbReference type="NCBIfam" id="TIGR00810">
    <property type="entry name" value="secG"/>
    <property type="match status" value="1"/>
</dbReference>
<keyword evidence="5 10" id="KW-0812">Transmembrane</keyword>
<dbReference type="PANTHER" id="PTHR34182">
    <property type="entry name" value="PROTEIN-EXPORT MEMBRANE PROTEIN SECG"/>
    <property type="match status" value="1"/>
</dbReference>
<organism evidence="11 12">
    <name type="scientific">Intestinimonas butyriciproducens</name>
    <dbReference type="NCBI Taxonomy" id="1297617"/>
    <lineage>
        <taxon>Bacteria</taxon>
        <taxon>Bacillati</taxon>
        <taxon>Bacillota</taxon>
        <taxon>Clostridia</taxon>
        <taxon>Eubacteriales</taxon>
        <taxon>Intestinimonas</taxon>
    </lineage>
</organism>
<comment type="caution">
    <text evidence="10">Lacks conserved residue(s) required for the propagation of feature annotation.</text>
</comment>
<name>A0A2U1C1J5_9FIRM</name>
<evidence type="ECO:0000256" key="8">
    <source>
        <dbReference type="ARBA" id="ARBA00023010"/>
    </source>
</evidence>
<accession>A0A2U1C1J5</accession>
<dbReference type="GO" id="GO:0009306">
    <property type="term" value="P:protein secretion"/>
    <property type="evidence" value="ECO:0007669"/>
    <property type="project" value="UniProtKB-UniRule"/>
</dbReference>
<evidence type="ECO:0000256" key="3">
    <source>
        <dbReference type="ARBA" id="ARBA00022448"/>
    </source>
</evidence>
<dbReference type="Pfam" id="PF03840">
    <property type="entry name" value="SecG"/>
    <property type="match status" value="1"/>
</dbReference>
<dbReference type="GeneID" id="93230198"/>
<evidence type="ECO:0000256" key="7">
    <source>
        <dbReference type="ARBA" id="ARBA00022989"/>
    </source>
</evidence>
<evidence type="ECO:0000313" key="12">
    <source>
        <dbReference type="Proteomes" id="UP000245778"/>
    </source>
</evidence>
<dbReference type="AlphaFoldDB" id="A0A2U1C1J5"/>